<sequence>DTFQSWITATIRERISQSQKRREQAKRRSGSKRSDEETLARWLDTRTKAFPDWKHQFGSVSDWDFSIDSLDKLEAVIRQVAAGPEELLEDKANADFVDGAAWYFGEVLRRHHPDHVRWGYERHYHPEPCLLGWFDTIHAEHLATVYTKDGGVLRKRYETIRAHREARTG</sequence>
<dbReference type="RefSeq" id="WP_211285873.1">
    <property type="nucleotide sequence ID" value="NZ_MVIL01000540.1"/>
</dbReference>
<gene>
    <name evidence="2" type="ORF">BST46_28625</name>
</gene>
<evidence type="ECO:0000313" key="3">
    <source>
        <dbReference type="Proteomes" id="UP000192847"/>
    </source>
</evidence>
<accession>A0ABX3TD23</accession>
<evidence type="ECO:0000313" key="2">
    <source>
        <dbReference type="EMBL" id="ORB76703.1"/>
    </source>
</evidence>
<organism evidence="2 3">
    <name type="scientific">Mycobacterium timonense</name>
    <dbReference type="NCBI Taxonomy" id="701043"/>
    <lineage>
        <taxon>Bacteria</taxon>
        <taxon>Bacillati</taxon>
        <taxon>Actinomycetota</taxon>
        <taxon>Actinomycetes</taxon>
        <taxon>Mycobacteriales</taxon>
        <taxon>Mycobacteriaceae</taxon>
        <taxon>Mycobacterium</taxon>
        <taxon>Mycobacterium avium complex (MAC)</taxon>
    </lineage>
</organism>
<reference evidence="2 3" key="1">
    <citation type="submission" date="2017-02" db="EMBL/GenBank/DDBJ databases">
        <title>The new phylogeny of genus Mycobacterium.</title>
        <authorList>
            <person name="Tortoli E."/>
            <person name="Trovato A."/>
            <person name="Cirillo D.M."/>
        </authorList>
    </citation>
    <scope>NUCLEOTIDE SEQUENCE [LARGE SCALE GENOMIC DNA]</scope>
    <source>
        <strain evidence="2 3">CCUG 56329</strain>
    </source>
</reference>
<proteinExistence type="predicted"/>
<evidence type="ECO:0000256" key="1">
    <source>
        <dbReference type="SAM" id="MobiDB-lite"/>
    </source>
</evidence>
<name>A0ABX3TD23_9MYCO</name>
<protein>
    <submittedName>
        <fullName evidence="2">Uncharacterized protein</fullName>
    </submittedName>
</protein>
<feature type="non-terminal residue" evidence="2">
    <location>
        <position position="1"/>
    </location>
</feature>
<dbReference type="Proteomes" id="UP000192847">
    <property type="component" value="Unassembled WGS sequence"/>
</dbReference>
<dbReference type="EMBL" id="MVIL01000540">
    <property type="protein sequence ID" value="ORB76703.1"/>
    <property type="molecule type" value="Genomic_DNA"/>
</dbReference>
<feature type="region of interest" description="Disordered" evidence="1">
    <location>
        <begin position="16"/>
        <end position="37"/>
    </location>
</feature>
<keyword evidence="3" id="KW-1185">Reference proteome</keyword>
<comment type="caution">
    <text evidence="2">The sequence shown here is derived from an EMBL/GenBank/DDBJ whole genome shotgun (WGS) entry which is preliminary data.</text>
</comment>